<dbReference type="InterPro" id="IPR050738">
    <property type="entry name" value="Sulfatase"/>
</dbReference>
<dbReference type="EMBL" id="JBHSDJ010000107">
    <property type="protein sequence ID" value="MFC4247933.1"/>
    <property type="molecule type" value="Genomic_DNA"/>
</dbReference>
<dbReference type="PANTHER" id="PTHR42693:SF33">
    <property type="entry name" value="ARYLSULFATASE"/>
    <property type="match status" value="1"/>
</dbReference>
<dbReference type="InterPro" id="IPR017850">
    <property type="entry name" value="Alkaline_phosphatase_core_sf"/>
</dbReference>
<evidence type="ECO:0000313" key="3">
    <source>
        <dbReference type="EMBL" id="MFC4247933.1"/>
    </source>
</evidence>
<comment type="caution">
    <text evidence="3">The sequence shown here is derived from an EMBL/GenBank/DDBJ whole genome shotgun (WGS) entry which is preliminary data.</text>
</comment>
<organism evidence="3 4">
    <name type="scientific">Natribaculum luteum</name>
    <dbReference type="NCBI Taxonomy" id="1586232"/>
    <lineage>
        <taxon>Archaea</taxon>
        <taxon>Methanobacteriati</taxon>
        <taxon>Methanobacteriota</taxon>
        <taxon>Stenosarchaea group</taxon>
        <taxon>Halobacteria</taxon>
        <taxon>Halobacteriales</taxon>
        <taxon>Natrialbaceae</taxon>
        <taxon>Natribaculum</taxon>
    </lineage>
</organism>
<evidence type="ECO:0000256" key="1">
    <source>
        <dbReference type="ARBA" id="ARBA00008779"/>
    </source>
</evidence>
<proteinExistence type="inferred from homology"/>
<dbReference type="InterPro" id="IPR000917">
    <property type="entry name" value="Sulfatase_N"/>
</dbReference>
<dbReference type="RefSeq" id="WP_246969304.1">
    <property type="nucleotide sequence ID" value="NZ_CP095397.1"/>
</dbReference>
<gene>
    <name evidence="3" type="ORF">ACFOZ7_13425</name>
</gene>
<feature type="domain" description="Sulfatase N-terminal" evidence="2">
    <location>
        <begin position="115"/>
        <end position="247"/>
    </location>
</feature>
<dbReference type="Proteomes" id="UP001595821">
    <property type="component" value="Unassembled WGS sequence"/>
</dbReference>
<dbReference type="SUPFAM" id="SSF53649">
    <property type="entry name" value="Alkaline phosphatase-like"/>
    <property type="match status" value="1"/>
</dbReference>
<dbReference type="Pfam" id="PF00884">
    <property type="entry name" value="Sulfatase"/>
    <property type="match status" value="1"/>
</dbReference>
<name>A0ABD5P171_9EURY</name>
<protein>
    <submittedName>
        <fullName evidence="3">Sulfatase-like hydrolase/transferase</fullName>
    </submittedName>
</protein>
<sequence>MERTQPLCDLNTSSIENIYIFVADAVRYDFVPKRITDRGRLFKTAAAALCTPQSISSIVTGRHAPRHGVTWFNDSLNNSVTTLFDFDVTSGYNEVVWEGRAVRDILNGPDRIDLDTVGEPFIALEHDNGGHSPYVGFENQSTAEMFSQISDEEELRELYRETIRESTKRFEERLDILEARGLLDDTLVIYLADHGELLGEYGGFIGHGLPSTPEVAYVPTVFIHESLSDDTSDTFIHHTDIFPTVREIIGDTSLTADVDGETLLGRVDRDRPAYTQGIMRPQAKYRETIIDPNYDAPSVWTKNGGFVFNRTNKLALPLTATFDALFSGYTGSFNSSRSSITSLLNSFDHYLSSERAFGEPSISKENARKIVDRISNISVETESRSLNDETKKHLEQLGYR</sequence>
<accession>A0ABD5P171</accession>
<evidence type="ECO:0000313" key="4">
    <source>
        <dbReference type="Proteomes" id="UP001595821"/>
    </source>
</evidence>
<comment type="similarity">
    <text evidence="1">Belongs to the sulfatase family.</text>
</comment>
<dbReference type="Gene3D" id="3.40.720.10">
    <property type="entry name" value="Alkaline Phosphatase, subunit A"/>
    <property type="match status" value="2"/>
</dbReference>
<dbReference type="GeneID" id="71855366"/>
<dbReference type="AlphaFoldDB" id="A0ABD5P171"/>
<reference evidence="3 4" key="1">
    <citation type="journal article" date="2014" name="Int. J. Syst. Evol. Microbiol.">
        <title>Complete genome sequence of Corynebacterium casei LMG S-19264T (=DSM 44701T), isolated from a smear-ripened cheese.</title>
        <authorList>
            <consortium name="US DOE Joint Genome Institute (JGI-PGF)"/>
            <person name="Walter F."/>
            <person name="Albersmeier A."/>
            <person name="Kalinowski J."/>
            <person name="Ruckert C."/>
        </authorList>
    </citation>
    <scope>NUCLEOTIDE SEQUENCE [LARGE SCALE GENOMIC DNA]</scope>
    <source>
        <strain evidence="3 4">IBRC-M 10912</strain>
    </source>
</reference>
<dbReference type="PANTHER" id="PTHR42693">
    <property type="entry name" value="ARYLSULFATASE FAMILY MEMBER"/>
    <property type="match status" value="1"/>
</dbReference>
<evidence type="ECO:0000259" key="2">
    <source>
        <dbReference type="Pfam" id="PF00884"/>
    </source>
</evidence>